<evidence type="ECO:0000313" key="1">
    <source>
        <dbReference type="EMBL" id="MFD2419704.1"/>
    </source>
</evidence>
<evidence type="ECO:0000313" key="2">
    <source>
        <dbReference type="Proteomes" id="UP001597417"/>
    </source>
</evidence>
<comment type="caution">
    <text evidence="1">The sequence shown here is derived from an EMBL/GenBank/DDBJ whole genome shotgun (WGS) entry which is preliminary data.</text>
</comment>
<organism evidence="1 2">
    <name type="scientific">Amycolatopsis pigmentata</name>
    <dbReference type="NCBI Taxonomy" id="450801"/>
    <lineage>
        <taxon>Bacteria</taxon>
        <taxon>Bacillati</taxon>
        <taxon>Actinomycetota</taxon>
        <taxon>Actinomycetes</taxon>
        <taxon>Pseudonocardiales</taxon>
        <taxon>Pseudonocardiaceae</taxon>
        <taxon>Amycolatopsis</taxon>
    </lineage>
</organism>
<dbReference type="InterPro" id="IPR029069">
    <property type="entry name" value="HotDog_dom_sf"/>
</dbReference>
<dbReference type="RefSeq" id="WP_378267733.1">
    <property type="nucleotide sequence ID" value="NZ_JBHUKR010000013.1"/>
</dbReference>
<reference evidence="2" key="1">
    <citation type="journal article" date="2019" name="Int. J. Syst. Evol. Microbiol.">
        <title>The Global Catalogue of Microorganisms (GCM) 10K type strain sequencing project: providing services to taxonomists for standard genome sequencing and annotation.</title>
        <authorList>
            <consortium name="The Broad Institute Genomics Platform"/>
            <consortium name="The Broad Institute Genome Sequencing Center for Infectious Disease"/>
            <person name="Wu L."/>
            <person name="Ma J."/>
        </authorList>
    </citation>
    <scope>NUCLEOTIDE SEQUENCE [LARGE SCALE GENOMIC DNA]</scope>
    <source>
        <strain evidence="2">CGMCC 4.7645</strain>
    </source>
</reference>
<dbReference type="InterPro" id="IPR013114">
    <property type="entry name" value="FabA_FabZ"/>
</dbReference>
<dbReference type="Gene3D" id="3.10.129.10">
    <property type="entry name" value="Hotdog Thioesterase"/>
    <property type="match status" value="2"/>
</dbReference>
<dbReference type="EMBL" id="JBHUKR010000013">
    <property type="protein sequence ID" value="MFD2419704.1"/>
    <property type="molecule type" value="Genomic_DNA"/>
</dbReference>
<dbReference type="Proteomes" id="UP001597417">
    <property type="component" value="Unassembled WGS sequence"/>
</dbReference>
<protein>
    <submittedName>
        <fullName evidence="1">Beta-ketoacyl synthase</fullName>
    </submittedName>
</protein>
<proteinExistence type="predicted"/>
<gene>
    <name evidence="1" type="ORF">ACFSXZ_25575</name>
</gene>
<accession>A0ABW5FYM2</accession>
<keyword evidence="2" id="KW-1185">Reference proteome</keyword>
<sequence>MTVLEFVGEPFDALAWAEPDEAPSEPTAVPAVQAPPTRAAADLAHDLRKSIMDAHVSALRAQERMQLALLRTPPPAPLRASTVDEGAFKPLARTPVTNLDRAHLERLAEGAIADVFGPAYDQGGANPDIRLGAGNPLVLTSATLRPDGVAVTWEGQDGEEAARQAAQLFALYLGLHLCLPDAVFAHEPLAPLPTGPLDFHLTAADLVPRPWLRLHGHGTDVAVTVEEKPGTPIGPERGGQVPDLGRKGALLSEFHMAHLARGDQGIAMGPEFAHYTGRKATRLPTGGLLLVDRVVRIDGERGKFDHATYTTEYDSPADSWYYAETANDSMPNFVYMETSLQAALLVGYYLGPTLSTPERTMSLRNLGGTATVLREVDLRDKTIRQESELLSTTILPGSSLQSFAYTLFTDGEPFYRGETLFGYFSDEALANQTGLDAGKSVPTWLDEHRPATRRIDLDRRRADPAARLCSRGNLTLLDYVDVVDGGGHYGEGYLHSVRRIAPDDWFFARHFHLDPVIPGSLGVESVIHAMQEWLLDAGLADGLRDPGFIVPEGSPFTWKYRGQFLPSDGACTLEVHLKEIRRGPGRVRVTADASLWKPGLRIYELTDVAVEIREQGAQPW</sequence>
<dbReference type="Pfam" id="PF07977">
    <property type="entry name" value="FabA"/>
    <property type="match status" value="1"/>
</dbReference>
<dbReference type="SUPFAM" id="SSF54637">
    <property type="entry name" value="Thioesterase/thiol ester dehydrase-isomerase"/>
    <property type="match status" value="2"/>
</dbReference>
<name>A0ABW5FYM2_9PSEU</name>